<evidence type="ECO:0000259" key="11">
    <source>
        <dbReference type="Pfam" id="PF00593"/>
    </source>
</evidence>
<dbReference type="InterPro" id="IPR000531">
    <property type="entry name" value="Beta-barrel_TonB"/>
</dbReference>
<evidence type="ECO:0000313" key="14">
    <source>
        <dbReference type="Proteomes" id="UP000284395"/>
    </source>
</evidence>
<proteinExistence type="inferred from homology"/>
<evidence type="ECO:0000259" key="12">
    <source>
        <dbReference type="Pfam" id="PF07715"/>
    </source>
</evidence>
<dbReference type="Gene3D" id="2.170.130.10">
    <property type="entry name" value="TonB-dependent receptor, plug domain"/>
    <property type="match status" value="1"/>
</dbReference>
<dbReference type="InterPro" id="IPR037066">
    <property type="entry name" value="Plug_dom_sf"/>
</dbReference>
<comment type="similarity">
    <text evidence="8 9">Belongs to the TonB-dependent receptor family.</text>
</comment>
<feature type="chain" id="PRO_5019430132" evidence="10">
    <location>
        <begin position="22"/>
        <end position="707"/>
    </location>
</feature>
<feature type="domain" description="TonB-dependent receptor-like beta-barrel" evidence="11">
    <location>
        <begin position="266"/>
        <end position="676"/>
    </location>
</feature>
<dbReference type="InterPro" id="IPR039426">
    <property type="entry name" value="TonB-dep_rcpt-like"/>
</dbReference>
<dbReference type="GO" id="GO:0009279">
    <property type="term" value="C:cell outer membrane"/>
    <property type="evidence" value="ECO:0007669"/>
    <property type="project" value="UniProtKB-SubCell"/>
</dbReference>
<evidence type="ECO:0000256" key="1">
    <source>
        <dbReference type="ARBA" id="ARBA00004571"/>
    </source>
</evidence>
<sequence length="707" mass="76537">MLSKYALLCAGALLPFVPAHAQTAQNTNSSQTSRGTTESDDDYHTDIIVKAPGLSELNLLAGRSVVSGIELQRNLDGQVGNVLAKLPGVSTSSFAPGVSRPVLRGLQGDRVRIMVDGIGLSDASGVSADHGVSTDPLTAQSIDVVRGPAVLLYGSSAIGGAVNIHDKRIPRSVPDEPVHIDALAGLDSASDLREGGASLDVPVSKEIAFHVDGSYRKTDDIDIPGYVLASGLRQDALDAADAIEGSDPDKAAELRETANQHGTLPNSDTRTYSLGTGLAWVGENGSLGASFGYYNTRYGTPDRPSVDIGGEGEEEEEGPVQIHMRQYRGDLRGSLNLASGPFSEVHTRWGYSDYSHTEFANGEPGTTFNVKNLEGRLELVQQQVGDWTGSLGGQFVHRDFEAIGDEAFVPPSTTDEYALFTLQEINRGPAQFQGGLRYSHTDIDVDTLNTSKSYDNISASLGASYEIADSLRLGINGSRASRSPNAEELFANGPHEATEQFEIGSQDLSKETAWGLEGYLRGEVGPATVNFSIYKNWFKNYVYLQGSDDIEDNLPVYYYLQQDADYFGLEGEVTVPLYTTESGMRFLTDLRGDYIRATLDDGSAVPLIPPLSLLGALEMKSPRWGARAEVQWFDDQNRTADYETPTDGYTFVNLSVSWKPMRGNNNVTLMLQGNNIFDVEGRMHTSATKDFAPLRGRNVKLSLRMSI</sequence>
<comment type="caution">
    <text evidence="13">The sequence shown here is derived from an EMBL/GenBank/DDBJ whole genome shotgun (WGS) entry which is preliminary data.</text>
</comment>
<evidence type="ECO:0000256" key="9">
    <source>
        <dbReference type="RuleBase" id="RU003357"/>
    </source>
</evidence>
<accession>A0A420EPI1</accession>
<evidence type="ECO:0000256" key="4">
    <source>
        <dbReference type="ARBA" id="ARBA00022692"/>
    </source>
</evidence>
<evidence type="ECO:0000256" key="5">
    <source>
        <dbReference type="ARBA" id="ARBA00023077"/>
    </source>
</evidence>
<dbReference type="SUPFAM" id="SSF56935">
    <property type="entry name" value="Porins"/>
    <property type="match status" value="1"/>
</dbReference>
<feature type="signal peptide" evidence="10">
    <location>
        <begin position="1"/>
        <end position="21"/>
    </location>
</feature>
<gene>
    <name evidence="13" type="ORF">D6851_05020</name>
</gene>
<dbReference type="PANTHER" id="PTHR30069:SF40">
    <property type="entry name" value="TONB-DEPENDENT RECEPTOR NMB0964-RELATED"/>
    <property type="match status" value="1"/>
</dbReference>
<protein>
    <submittedName>
        <fullName evidence="13">TonB-dependent receptor</fullName>
    </submittedName>
</protein>
<keyword evidence="7 8" id="KW-0998">Cell outer membrane</keyword>
<keyword evidence="13" id="KW-0675">Receptor</keyword>
<keyword evidence="6 8" id="KW-0472">Membrane</keyword>
<dbReference type="Proteomes" id="UP000284395">
    <property type="component" value="Unassembled WGS sequence"/>
</dbReference>
<dbReference type="AlphaFoldDB" id="A0A420EPI1"/>
<evidence type="ECO:0000313" key="13">
    <source>
        <dbReference type="EMBL" id="RKF22583.1"/>
    </source>
</evidence>
<evidence type="ECO:0000256" key="2">
    <source>
        <dbReference type="ARBA" id="ARBA00022448"/>
    </source>
</evidence>
<keyword evidence="14" id="KW-1185">Reference proteome</keyword>
<evidence type="ECO:0000256" key="8">
    <source>
        <dbReference type="PROSITE-ProRule" id="PRU01360"/>
    </source>
</evidence>
<name>A0A420EPI1_9SPHN</name>
<evidence type="ECO:0000256" key="7">
    <source>
        <dbReference type="ARBA" id="ARBA00023237"/>
    </source>
</evidence>
<dbReference type="GO" id="GO:0015344">
    <property type="term" value="F:siderophore uptake transmembrane transporter activity"/>
    <property type="evidence" value="ECO:0007669"/>
    <property type="project" value="TreeGrafter"/>
</dbReference>
<dbReference type="EMBL" id="RAPF01000002">
    <property type="protein sequence ID" value="RKF22583.1"/>
    <property type="molecule type" value="Genomic_DNA"/>
</dbReference>
<dbReference type="PANTHER" id="PTHR30069">
    <property type="entry name" value="TONB-DEPENDENT OUTER MEMBRANE RECEPTOR"/>
    <property type="match status" value="1"/>
</dbReference>
<feature type="domain" description="TonB-dependent receptor plug" evidence="12">
    <location>
        <begin position="62"/>
        <end position="161"/>
    </location>
</feature>
<keyword evidence="3 8" id="KW-1134">Transmembrane beta strand</keyword>
<keyword evidence="5 9" id="KW-0798">TonB box</keyword>
<evidence type="ECO:0000256" key="3">
    <source>
        <dbReference type="ARBA" id="ARBA00022452"/>
    </source>
</evidence>
<dbReference type="InterPro" id="IPR036942">
    <property type="entry name" value="Beta-barrel_TonB_sf"/>
</dbReference>
<evidence type="ECO:0000256" key="6">
    <source>
        <dbReference type="ARBA" id="ARBA00023136"/>
    </source>
</evidence>
<reference evidence="13 14" key="1">
    <citation type="submission" date="2018-09" db="EMBL/GenBank/DDBJ databases">
        <title>Altererythrobacter spongiae sp. nov., isolated from a marine sponge.</title>
        <authorList>
            <person name="Zhuang L."/>
            <person name="Luo L."/>
        </authorList>
    </citation>
    <scope>NUCLEOTIDE SEQUENCE [LARGE SCALE GENOMIC DNA]</scope>
    <source>
        <strain evidence="13 14">HN-Y73</strain>
    </source>
</reference>
<dbReference type="InterPro" id="IPR012910">
    <property type="entry name" value="Plug_dom"/>
</dbReference>
<evidence type="ECO:0000256" key="10">
    <source>
        <dbReference type="SAM" id="SignalP"/>
    </source>
</evidence>
<keyword evidence="2 8" id="KW-0813">Transport</keyword>
<dbReference type="Gene3D" id="2.40.170.20">
    <property type="entry name" value="TonB-dependent receptor, beta-barrel domain"/>
    <property type="match status" value="1"/>
</dbReference>
<dbReference type="Pfam" id="PF07715">
    <property type="entry name" value="Plug"/>
    <property type="match status" value="1"/>
</dbReference>
<dbReference type="GO" id="GO:0044718">
    <property type="term" value="P:siderophore transmembrane transport"/>
    <property type="evidence" value="ECO:0007669"/>
    <property type="project" value="TreeGrafter"/>
</dbReference>
<dbReference type="PROSITE" id="PS52016">
    <property type="entry name" value="TONB_DEPENDENT_REC_3"/>
    <property type="match status" value="1"/>
</dbReference>
<keyword evidence="4 8" id="KW-0812">Transmembrane</keyword>
<dbReference type="OrthoDB" id="9795928at2"/>
<comment type="subcellular location">
    <subcellularLocation>
        <location evidence="1 8">Cell outer membrane</location>
        <topology evidence="1 8">Multi-pass membrane protein</topology>
    </subcellularLocation>
</comment>
<dbReference type="Pfam" id="PF00593">
    <property type="entry name" value="TonB_dep_Rec_b-barrel"/>
    <property type="match status" value="1"/>
</dbReference>
<keyword evidence="10" id="KW-0732">Signal</keyword>
<organism evidence="13 14">
    <name type="scientific">Altericroceibacterium spongiae</name>
    <dbReference type="NCBI Taxonomy" id="2320269"/>
    <lineage>
        <taxon>Bacteria</taxon>
        <taxon>Pseudomonadati</taxon>
        <taxon>Pseudomonadota</taxon>
        <taxon>Alphaproteobacteria</taxon>
        <taxon>Sphingomonadales</taxon>
        <taxon>Erythrobacteraceae</taxon>
        <taxon>Altericroceibacterium</taxon>
    </lineage>
</organism>